<dbReference type="Proteomes" id="UP000681720">
    <property type="component" value="Unassembled WGS sequence"/>
</dbReference>
<dbReference type="InterPro" id="IPR012317">
    <property type="entry name" value="Poly(ADP-ribose)pol_cat_dom"/>
</dbReference>
<dbReference type="Proteomes" id="UP000676336">
    <property type="component" value="Unassembled WGS sequence"/>
</dbReference>
<gene>
    <name evidence="10" type="ORF">BYL167_LOCUS78591</name>
    <name evidence="9" type="ORF">GIL414_LOCUS23158</name>
    <name evidence="8" type="ORF">SMN809_LOCUS22694</name>
</gene>
<comment type="caution">
    <text evidence="8">The sequence shown here is derived from an EMBL/GenBank/DDBJ whole genome shotgun (WGS) entry which is preliminary data.</text>
</comment>
<feature type="non-terminal residue" evidence="8">
    <location>
        <position position="1"/>
    </location>
</feature>
<dbReference type="PANTHER" id="PTHR14453">
    <property type="entry name" value="PARP/ZINC FINGER CCCH TYPE DOMAIN CONTAINING PROTEIN"/>
    <property type="match status" value="1"/>
</dbReference>
<dbReference type="Gene3D" id="3.90.228.10">
    <property type="match status" value="1"/>
</dbReference>
<reference evidence="8" key="1">
    <citation type="submission" date="2021-02" db="EMBL/GenBank/DDBJ databases">
        <authorList>
            <person name="Nowell W R."/>
        </authorList>
    </citation>
    <scope>NUCLEOTIDE SEQUENCE</scope>
</reference>
<accession>A0A8S2SFQ3</accession>
<comment type="subcellular location">
    <subcellularLocation>
        <location evidence="1">Nucleus</location>
    </subcellularLocation>
</comment>
<dbReference type="EMBL" id="CAJOBJ010024940">
    <property type="protein sequence ID" value="CAF4238582.1"/>
    <property type="molecule type" value="Genomic_DNA"/>
</dbReference>
<proteinExistence type="predicted"/>
<dbReference type="SUPFAM" id="SSF56399">
    <property type="entry name" value="ADP-ribosylation"/>
    <property type="match status" value="1"/>
</dbReference>
<dbReference type="GO" id="GO:0003714">
    <property type="term" value="F:transcription corepressor activity"/>
    <property type="evidence" value="ECO:0007669"/>
    <property type="project" value="TreeGrafter"/>
</dbReference>
<evidence type="ECO:0000256" key="6">
    <source>
        <dbReference type="RuleBase" id="RU362114"/>
    </source>
</evidence>
<name>A0A8S2SFQ3_9BILA</name>
<evidence type="ECO:0000256" key="3">
    <source>
        <dbReference type="ARBA" id="ARBA00022679"/>
    </source>
</evidence>
<evidence type="ECO:0000313" key="11">
    <source>
        <dbReference type="Proteomes" id="UP000676336"/>
    </source>
</evidence>
<dbReference type="InterPro" id="IPR052056">
    <property type="entry name" value="Mono-ARTD/PARP"/>
</dbReference>
<dbReference type="AlphaFoldDB" id="A0A8S2SFQ3"/>
<dbReference type="GO" id="GO:0003950">
    <property type="term" value="F:NAD+ poly-ADP-ribosyltransferase activity"/>
    <property type="evidence" value="ECO:0007669"/>
    <property type="project" value="UniProtKB-UniRule"/>
</dbReference>
<keyword evidence="5" id="KW-0539">Nucleus</keyword>
<sequence length="64" mass="7125">MKEVDTEKRLYHGCPEQAANAIIVEGFNRSYAGEHGTLYGFGVYFSSDAAYSHGYTKSNANDER</sequence>
<evidence type="ECO:0000313" key="8">
    <source>
        <dbReference type="EMBL" id="CAF4220377.1"/>
    </source>
</evidence>
<dbReference type="PROSITE" id="PS51059">
    <property type="entry name" value="PARP_CATALYTIC"/>
    <property type="match status" value="1"/>
</dbReference>
<evidence type="ECO:0000256" key="2">
    <source>
        <dbReference type="ARBA" id="ARBA00022676"/>
    </source>
</evidence>
<protein>
    <recommendedName>
        <fullName evidence="6">Poly [ADP-ribose] polymerase</fullName>
        <shortName evidence="6">PARP</shortName>
        <ecNumber evidence="6">2.4.2.-</ecNumber>
    </recommendedName>
</protein>
<keyword evidence="4 6" id="KW-0520">NAD</keyword>
<dbReference type="PANTHER" id="PTHR14453:SF67">
    <property type="entry name" value="POLY [ADP-RIBOSE] POLYMERASE"/>
    <property type="match status" value="1"/>
</dbReference>
<evidence type="ECO:0000256" key="4">
    <source>
        <dbReference type="ARBA" id="ARBA00023027"/>
    </source>
</evidence>
<keyword evidence="2 6" id="KW-0328">Glycosyltransferase</keyword>
<feature type="domain" description="PARP catalytic" evidence="7">
    <location>
        <begin position="1"/>
        <end position="64"/>
    </location>
</feature>
<dbReference type="Pfam" id="PF00644">
    <property type="entry name" value="PARP"/>
    <property type="match status" value="1"/>
</dbReference>
<evidence type="ECO:0000313" key="9">
    <source>
        <dbReference type="EMBL" id="CAF4238582.1"/>
    </source>
</evidence>
<keyword evidence="3 6" id="KW-0808">Transferase</keyword>
<dbReference type="EMBL" id="CAJOBI010021646">
    <property type="protein sequence ID" value="CAF4220377.1"/>
    <property type="molecule type" value="Genomic_DNA"/>
</dbReference>
<dbReference type="GO" id="GO:0005737">
    <property type="term" value="C:cytoplasm"/>
    <property type="evidence" value="ECO:0007669"/>
    <property type="project" value="TreeGrafter"/>
</dbReference>
<evidence type="ECO:0000256" key="1">
    <source>
        <dbReference type="ARBA" id="ARBA00004123"/>
    </source>
</evidence>
<dbReference type="EC" id="2.4.2.-" evidence="6"/>
<evidence type="ECO:0000313" key="10">
    <source>
        <dbReference type="EMBL" id="CAF5178500.1"/>
    </source>
</evidence>
<evidence type="ECO:0000256" key="5">
    <source>
        <dbReference type="ARBA" id="ARBA00023242"/>
    </source>
</evidence>
<organism evidence="8 11">
    <name type="scientific">Rotaria magnacalcarata</name>
    <dbReference type="NCBI Taxonomy" id="392030"/>
    <lineage>
        <taxon>Eukaryota</taxon>
        <taxon>Metazoa</taxon>
        <taxon>Spiralia</taxon>
        <taxon>Gnathifera</taxon>
        <taxon>Rotifera</taxon>
        <taxon>Eurotatoria</taxon>
        <taxon>Bdelloidea</taxon>
        <taxon>Philodinida</taxon>
        <taxon>Philodinidae</taxon>
        <taxon>Rotaria</taxon>
    </lineage>
</organism>
<dbReference type="EMBL" id="CAJOBH010288758">
    <property type="protein sequence ID" value="CAF5178500.1"/>
    <property type="molecule type" value="Genomic_DNA"/>
</dbReference>
<evidence type="ECO:0000259" key="7">
    <source>
        <dbReference type="PROSITE" id="PS51059"/>
    </source>
</evidence>
<dbReference type="GO" id="GO:0010629">
    <property type="term" value="P:negative regulation of gene expression"/>
    <property type="evidence" value="ECO:0007669"/>
    <property type="project" value="TreeGrafter"/>
</dbReference>
<dbReference type="Proteomes" id="UP000681967">
    <property type="component" value="Unassembled WGS sequence"/>
</dbReference>
<dbReference type="GO" id="GO:0005634">
    <property type="term" value="C:nucleus"/>
    <property type="evidence" value="ECO:0007669"/>
    <property type="project" value="UniProtKB-SubCell"/>
</dbReference>